<name>A0A2T3W737_9DEIO</name>
<accession>A0A2T3W737</accession>
<dbReference type="Gene3D" id="1.20.120.450">
    <property type="entry name" value="dinb family like domain"/>
    <property type="match status" value="1"/>
</dbReference>
<dbReference type="Proteomes" id="UP000240317">
    <property type="component" value="Unassembled WGS sequence"/>
</dbReference>
<dbReference type="InterPro" id="IPR034660">
    <property type="entry name" value="DinB/YfiT-like"/>
</dbReference>
<gene>
    <name evidence="2" type="ORF">C8263_11435</name>
</gene>
<evidence type="ECO:0000313" key="3">
    <source>
        <dbReference type="Proteomes" id="UP000240317"/>
    </source>
</evidence>
<dbReference type="SUPFAM" id="SSF109854">
    <property type="entry name" value="DinB/YfiT-like putative metalloenzymes"/>
    <property type="match status" value="1"/>
</dbReference>
<keyword evidence="3" id="KW-1185">Reference proteome</keyword>
<organism evidence="2 3">
    <name type="scientific">Deinococcus arcticus</name>
    <dbReference type="NCBI Taxonomy" id="2136176"/>
    <lineage>
        <taxon>Bacteria</taxon>
        <taxon>Thermotogati</taxon>
        <taxon>Deinococcota</taxon>
        <taxon>Deinococci</taxon>
        <taxon>Deinococcales</taxon>
        <taxon>Deinococcaceae</taxon>
        <taxon>Deinococcus</taxon>
    </lineage>
</organism>
<comment type="caution">
    <text evidence="2">The sequence shown here is derived from an EMBL/GenBank/DDBJ whole genome shotgun (WGS) entry which is preliminary data.</text>
</comment>
<dbReference type="AlphaFoldDB" id="A0A2T3W737"/>
<dbReference type="RefSeq" id="WP_107138256.1">
    <property type="nucleotide sequence ID" value="NZ_PYSV01000010.1"/>
</dbReference>
<feature type="domain" description="DinB-like" evidence="1">
    <location>
        <begin position="15"/>
        <end position="148"/>
    </location>
</feature>
<dbReference type="EMBL" id="PYSV01000010">
    <property type="protein sequence ID" value="PTA67716.1"/>
    <property type="molecule type" value="Genomic_DNA"/>
</dbReference>
<proteinExistence type="predicted"/>
<reference evidence="2 3" key="1">
    <citation type="submission" date="2018-03" db="EMBL/GenBank/DDBJ databases">
        <title>Draft genome of Deinococcus sp. OD32.</title>
        <authorList>
            <person name="Wang X.-P."/>
            <person name="Du Z.-J."/>
        </authorList>
    </citation>
    <scope>NUCLEOTIDE SEQUENCE [LARGE SCALE GENOMIC DNA]</scope>
    <source>
        <strain evidence="2 3">OD32</strain>
    </source>
</reference>
<evidence type="ECO:0000313" key="2">
    <source>
        <dbReference type="EMBL" id="PTA67716.1"/>
    </source>
</evidence>
<dbReference type="InterPro" id="IPR024775">
    <property type="entry name" value="DinB-like"/>
</dbReference>
<sequence>MNVQTFLARSYAAELALFRTALDTVPEEDFATPRLGHSPAWHALHVAEWLRFFVFQDFSATYDHLGWEDDARMGFARGIPPVTTADGKAAVLAELDRMGTELDTHLQTLRDDQLTDELRSPPAPGGVRVRLDGLSLHLRHVAYHRGQLRLALKQA</sequence>
<dbReference type="OrthoDB" id="68440at2"/>
<dbReference type="Pfam" id="PF12867">
    <property type="entry name" value="DinB_2"/>
    <property type="match status" value="1"/>
</dbReference>
<evidence type="ECO:0000259" key="1">
    <source>
        <dbReference type="Pfam" id="PF12867"/>
    </source>
</evidence>
<protein>
    <recommendedName>
        <fullName evidence="1">DinB-like domain-containing protein</fullName>
    </recommendedName>
</protein>